<organism evidence="3 4">
    <name type="scientific">Shinella pollutisoli</name>
    <dbReference type="NCBI Taxonomy" id="2250594"/>
    <lineage>
        <taxon>Bacteria</taxon>
        <taxon>Pseudomonadati</taxon>
        <taxon>Pseudomonadota</taxon>
        <taxon>Alphaproteobacteria</taxon>
        <taxon>Hyphomicrobiales</taxon>
        <taxon>Rhizobiaceae</taxon>
        <taxon>Shinella</taxon>
    </lineage>
</organism>
<keyword evidence="1" id="KW-1133">Transmembrane helix</keyword>
<dbReference type="PANTHER" id="PTHR43792">
    <property type="entry name" value="GNAT FAMILY, PUTATIVE (AFU_ORTHOLOGUE AFUA_3G00765)-RELATED-RELATED"/>
    <property type="match status" value="1"/>
</dbReference>
<keyword evidence="1" id="KW-0812">Transmembrane</keyword>
<evidence type="ECO:0000313" key="3">
    <source>
        <dbReference type="EMBL" id="MFC3076433.1"/>
    </source>
</evidence>
<dbReference type="GO" id="GO:0016746">
    <property type="term" value="F:acyltransferase activity"/>
    <property type="evidence" value="ECO:0007669"/>
    <property type="project" value="UniProtKB-KW"/>
</dbReference>
<dbReference type="EMBL" id="JBHRSP010000054">
    <property type="protein sequence ID" value="MFC3076433.1"/>
    <property type="molecule type" value="Genomic_DNA"/>
</dbReference>
<dbReference type="InterPro" id="IPR016181">
    <property type="entry name" value="Acyl_CoA_acyltransferase"/>
</dbReference>
<dbReference type="EC" id="2.3.-.-" evidence="3"/>
<evidence type="ECO:0000313" key="4">
    <source>
        <dbReference type="Proteomes" id="UP001595377"/>
    </source>
</evidence>
<name>A0ABV7DQG0_9HYPH</name>
<keyword evidence="1" id="KW-0472">Membrane</keyword>
<evidence type="ECO:0000256" key="1">
    <source>
        <dbReference type="SAM" id="Phobius"/>
    </source>
</evidence>
<dbReference type="Pfam" id="PF13302">
    <property type="entry name" value="Acetyltransf_3"/>
    <property type="match status" value="1"/>
</dbReference>
<sequence>MRVAETQRLVLRNWEDRDRDLFHEINSDPEVMEFFPFRRTREQSDALLGRLSAVIAGTGLGFFALADRATDEVFGFCGLSRTDLEPHLPKGTVEIGWRLARRHWGRGYVTEAARELLRLGFEDNGLDEIVSFAVASNARSIAVMQRIGMRADPSRDFPMPDIDEAHAHLRPHVFYAISKADWQRKGR</sequence>
<dbReference type="PROSITE" id="PS51186">
    <property type="entry name" value="GNAT"/>
    <property type="match status" value="1"/>
</dbReference>
<dbReference type="RefSeq" id="WP_257318036.1">
    <property type="nucleotide sequence ID" value="NZ_JANFDG010000038.1"/>
</dbReference>
<accession>A0ABV7DQG0</accession>
<comment type="caution">
    <text evidence="3">The sequence shown here is derived from an EMBL/GenBank/DDBJ whole genome shotgun (WGS) entry which is preliminary data.</text>
</comment>
<dbReference type="SUPFAM" id="SSF55729">
    <property type="entry name" value="Acyl-CoA N-acyltransferases (Nat)"/>
    <property type="match status" value="1"/>
</dbReference>
<dbReference type="PANTHER" id="PTHR43792:SF1">
    <property type="entry name" value="N-ACETYLTRANSFERASE DOMAIN-CONTAINING PROTEIN"/>
    <property type="match status" value="1"/>
</dbReference>
<proteinExistence type="predicted"/>
<feature type="transmembrane region" description="Helical" evidence="1">
    <location>
        <begin position="47"/>
        <end position="66"/>
    </location>
</feature>
<dbReference type="InterPro" id="IPR051531">
    <property type="entry name" value="N-acetyltransferase"/>
</dbReference>
<dbReference type="InterPro" id="IPR000182">
    <property type="entry name" value="GNAT_dom"/>
</dbReference>
<reference evidence="4" key="1">
    <citation type="journal article" date="2019" name="Int. J. Syst. Evol. Microbiol.">
        <title>The Global Catalogue of Microorganisms (GCM) 10K type strain sequencing project: providing services to taxonomists for standard genome sequencing and annotation.</title>
        <authorList>
            <consortium name="The Broad Institute Genomics Platform"/>
            <consortium name="The Broad Institute Genome Sequencing Center for Infectious Disease"/>
            <person name="Wu L."/>
            <person name="Ma J."/>
        </authorList>
    </citation>
    <scope>NUCLEOTIDE SEQUENCE [LARGE SCALE GENOMIC DNA]</scope>
    <source>
        <strain evidence="4">KCTC 52677</strain>
    </source>
</reference>
<keyword evidence="3" id="KW-0012">Acyltransferase</keyword>
<keyword evidence="4" id="KW-1185">Reference proteome</keyword>
<dbReference type="Proteomes" id="UP001595377">
    <property type="component" value="Unassembled WGS sequence"/>
</dbReference>
<keyword evidence="3" id="KW-0808">Transferase</keyword>
<protein>
    <submittedName>
        <fullName evidence="3">GNAT family N-acetyltransferase</fullName>
        <ecNumber evidence="3">2.3.-.-</ecNumber>
    </submittedName>
</protein>
<gene>
    <name evidence="3" type="ORF">ACFOHH_25200</name>
</gene>
<evidence type="ECO:0000259" key="2">
    <source>
        <dbReference type="PROSITE" id="PS51186"/>
    </source>
</evidence>
<feature type="domain" description="N-acetyltransferase" evidence="2">
    <location>
        <begin position="9"/>
        <end position="180"/>
    </location>
</feature>
<dbReference type="Gene3D" id="3.40.630.30">
    <property type="match status" value="1"/>
</dbReference>